<dbReference type="InterPro" id="IPR027353">
    <property type="entry name" value="NET_dom"/>
</dbReference>
<keyword evidence="5" id="KW-1185">Reference proteome</keyword>
<proteinExistence type="predicted"/>
<name>A0AAV1DWM7_OLDCO</name>
<dbReference type="Gene3D" id="1.20.1270.220">
    <property type="match status" value="1"/>
</dbReference>
<dbReference type="Proteomes" id="UP001161247">
    <property type="component" value="Chromosome 6"/>
</dbReference>
<sequence length="314" mass="35511">MCLAYGITCAVWYIKKLVKGLDIQSSAMSETCEGSDSQSGNQMLGSDHFSFYSRAIVALFSQSEGALAFCSERLDCVGKESGVSKNNDLNNTSLSGYHLRHDYKTGGPVSLFSDAIGPQLSDFAKERITALVRHSLFNFSKEIDSIVEAVLGISRLQSILRYKESLLKHHEAPRDADTEHDPRKRQKVLPSVEMDKDLRLILDAESSKVEQLVKKHSAELLTKIEHMKQKLEDFVDLLLSNFRPMTLTERQKLQKLIKNLPPQNLDRVVEIIKRGKPCSEEIHVDLEEQSNVTLWRLYIFVGAVESARKLCEVR</sequence>
<protein>
    <submittedName>
        <fullName evidence="4">OLC1v1011304C9</fullName>
    </submittedName>
</protein>
<feature type="domain" description="NET" evidence="3">
    <location>
        <begin position="235"/>
        <end position="312"/>
    </location>
</feature>
<evidence type="ECO:0000313" key="5">
    <source>
        <dbReference type="Proteomes" id="UP001161247"/>
    </source>
</evidence>
<reference evidence="4" key="1">
    <citation type="submission" date="2023-03" db="EMBL/GenBank/DDBJ databases">
        <authorList>
            <person name="Julca I."/>
        </authorList>
    </citation>
    <scope>NUCLEOTIDE SEQUENCE</scope>
</reference>
<accession>A0AAV1DWM7</accession>
<dbReference type="AlphaFoldDB" id="A0AAV1DWM7"/>
<organism evidence="4 5">
    <name type="scientific">Oldenlandia corymbosa var. corymbosa</name>
    <dbReference type="NCBI Taxonomy" id="529605"/>
    <lineage>
        <taxon>Eukaryota</taxon>
        <taxon>Viridiplantae</taxon>
        <taxon>Streptophyta</taxon>
        <taxon>Embryophyta</taxon>
        <taxon>Tracheophyta</taxon>
        <taxon>Spermatophyta</taxon>
        <taxon>Magnoliopsida</taxon>
        <taxon>eudicotyledons</taxon>
        <taxon>Gunneridae</taxon>
        <taxon>Pentapetalae</taxon>
        <taxon>asterids</taxon>
        <taxon>lamiids</taxon>
        <taxon>Gentianales</taxon>
        <taxon>Rubiaceae</taxon>
        <taxon>Rubioideae</taxon>
        <taxon>Spermacoceae</taxon>
        <taxon>Hedyotis-Oldenlandia complex</taxon>
        <taxon>Oldenlandia</taxon>
    </lineage>
</organism>
<keyword evidence="1" id="KW-0805">Transcription regulation</keyword>
<evidence type="ECO:0000313" key="4">
    <source>
        <dbReference type="EMBL" id="CAI9111153.1"/>
    </source>
</evidence>
<keyword evidence="2" id="KW-0804">Transcription</keyword>
<dbReference type="Pfam" id="PF17035">
    <property type="entry name" value="BET"/>
    <property type="match status" value="1"/>
</dbReference>
<dbReference type="PANTHER" id="PTHR45926">
    <property type="entry name" value="OSJNBA0053K19.4 PROTEIN"/>
    <property type="match status" value="1"/>
</dbReference>
<dbReference type="EMBL" id="OX459123">
    <property type="protein sequence ID" value="CAI9111153.1"/>
    <property type="molecule type" value="Genomic_DNA"/>
</dbReference>
<evidence type="ECO:0000259" key="3">
    <source>
        <dbReference type="PROSITE" id="PS51525"/>
    </source>
</evidence>
<dbReference type="InterPro" id="IPR038336">
    <property type="entry name" value="NET_sf"/>
</dbReference>
<gene>
    <name evidence="4" type="ORF">OLC1_LOCUS18639</name>
</gene>
<evidence type="ECO:0000256" key="2">
    <source>
        <dbReference type="ARBA" id="ARBA00023163"/>
    </source>
</evidence>
<evidence type="ECO:0000256" key="1">
    <source>
        <dbReference type="ARBA" id="ARBA00023015"/>
    </source>
</evidence>
<dbReference type="PROSITE" id="PS51525">
    <property type="entry name" value="NET"/>
    <property type="match status" value="1"/>
</dbReference>